<feature type="transmembrane region" description="Helical" evidence="7">
    <location>
        <begin position="404"/>
        <end position="426"/>
    </location>
</feature>
<dbReference type="Proteomes" id="UP000824241">
    <property type="component" value="Unassembled WGS sequence"/>
</dbReference>
<evidence type="ECO:0000313" key="11">
    <source>
        <dbReference type="Proteomes" id="UP000824241"/>
    </source>
</evidence>
<evidence type="ECO:0000256" key="4">
    <source>
        <dbReference type="ARBA" id="ARBA00022989"/>
    </source>
</evidence>
<reference evidence="10" key="1">
    <citation type="submission" date="2020-10" db="EMBL/GenBank/DDBJ databases">
        <authorList>
            <person name="Gilroy R."/>
        </authorList>
    </citation>
    <scope>NUCLEOTIDE SEQUENCE</scope>
    <source>
        <strain evidence="10">CHK189-12415</strain>
    </source>
</reference>
<dbReference type="AlphaFoldDB" id="A0A9D1DX38"/>
<dbReference type="EMBL" id="DVHA01000137">
    <property type="protein sequence ID" value="HIR60780.1"/>
    <property type="molecule type" value="Genomic_DNA"/>
</dbReference>
<keyword evidence="2" id="KW-1003">Cell membrane</keyword>
<dbReference type="GO" id="GO:0022857">
    <property type="term" value="F:transmembrane transporter activity"/>
    <property type="evidence" value="ECO:0007669"/>
    <property type="project" value="TreeGrafter"/>
</dbReference>
<gene>
    <name evidence="10" type="ORF">IAB37_04320</name>
</gene>
<keyword evidence="4 7" id="KW-1133">Transmembrane helix</keyword>
<evidence type="ECO:0000256" key="6">
    <source>
        <dbReference type="ARBA" id="ARBA00038076"/>
    </source>
</evidence>
<sequence length="444" mass="48713">MSWRDSVAMCVKNLFRRKVRTVLTVSGVIIGTCAITVMISLGIGMQKTLDETLAQLGDLTIIQIYNYGTTTETPLDDSMLEQIRARDDVVAVTPVVSAYSSSFDNFTISSGRYTYNGQVTGVDFNALKEMGYSFDQGGFPEGEDMSNMIVFGPDALYNWMDRKNNYVNQIPDAEGNIPDPYVDVMKDKIELTINRQDEQNTKRPPEYKITCTGVFTSDWEKNPAPNYSVFMDVHYLQSLQDAYNKYNSVKVDRTKVKSYDQVIIKVADMNDVEDVEAFVQGFGFQTSSMESVRKPIQDQANQQQMILGSLGAISLFVAALSITNTMIMSVYERTREIGVMKVLGCSLSDIRGVFLLEAGCIGFIGGVIGVVVSYVISFVINRYGGMGGGDMSMGISTSIGGSSIIPWWLAIGAVAFATLVGLVSGFSPANRAVKISALTAIKQE</sequence>
<evidence type="ECO:0000259" key="9">
    <source>
        <dbReference type="Pfam" id="PF12704"/>
    </source>
</evidence>
<dbReference type="InterPro" id="IPR003838">
    <property type="entry name" value="ABC3_permease_C"/>
</dbReference>
<feature type="domain" description="ABC3 transporter permease C-terminal" evidence="8">
    <location>
        <begin position="310"/>
        <end position="436"/>
    </location>
</feature>
<dbReference type="GO" id="GO:0005886">
    <property type="term" value="C:plasma membrane"/>
    <property type="evidence" value="ECO:0007669"/>
    <property type="project" value="UniProtKB-SubCell"/>
</dbReference>
<evidence type="ECO:0000256" key="5">
    <source>
        <dbReference type="ARBA" id="ARBA00023136"/>
    </source>
</evidence>
<dbReference type="InterPro" id="IPR025857">
    <property type="entry name" value="MacB_PCD"/>
</dbReference>
<comment type="subcellular location">
    <subcellularLocation>
        <location evidence="1">Cell membrane</location>
        <topology evidence="1">Multi-pass membrane protein</topology>
    </subcellularLocation>
</comment>
<protein>
    <submittedName>
        <fullName evidence="10">ABC transporter permease</fullName>
    </submittedName>
</protein>
<evidence type="ECO:0000313" key="10">
    <source>
        <dbReference type="EMBL" id="HIR60780.1"/>
    </source>
</evidence>
<dbReference type="Pfam" id="PF02687">
    <property type="entry name" value="FtsX"/>
    <property type="match status" value="1"/>
</dbReference>
<accession>A0A9D1DX38</accession>
<comment type="similarity">
    <text evidence="6">Belongs to the ABC-4 integral membrane protein family.</text>
</comment>
<comment type="caution">
    <text evidence="10">The sequence shown here is derived from an EMBL/GenBank/DDBJ whole genome shotgun (WGS) entry which is preliminary data.</text>
</comment>
<dbReference type="Pfam" id="PF12704">
    <property type="entry name" value="MacB_PCD"/>
    <property type="match status" value="1"/>
</dbReference>
<evidence type="ECO:0000259" key="8">
    <source>
        <dbReference type="Pfam" id="PF02687"/>
    </source>
</evidence>
<feature type="transmembrane region" description="Helical" evidence="7">
    <location>
        <begin position="305"/>
        <end position="331"/>
    </location>
</feature>
<feature type="transmembrane region" description="Helical" evidence="7">
    <location>
        <begin position="352"/>
        <end position="384"/>
    </location>
</feature>
<feature type="domain" description="MacB-like periplasmic core" evidence="9">
    <location>
        <begin position="21"/>
        <end position="277"/>
    </location>
</feature>
<evidence type="ECO:0000256" key="2">
    <source>
        <dbReference type="ARBA" id="ARBA00022475"/>
    </source>
</evidence>
<dbReference type="PANTHER" id="PTHR30572:SF4">
    <property type="entry name" value="ABC TRANSPORTER PERMEASE YTRF"/>
    <property type="match status" value="1"/>
</dbReference>
<organism evidence="10 11">
    <name type="scientific">Candidatus Faecivivens stercoravium</name>
    <dbReference type="NCBI Taxonomy" id="2840803"/>
    <lineage>
        <taxon>Bacteria</taxon>
        <taxon>Bacillati</taxon>
        <taxon>Bacillota</taxon>
        <taxon>Clostridia</taxon>
        <taxon>Eubacteriales</taxon>
        <taxon>Oscillospiraceae</taxon>
        <taxon>Oscillospiraceae incertae sedis</taxon>
        <taxon>Candidatus Faecivivens</taxon>
    </lineage>
</organism>
<keyword evidence="3 7" id="KW-0812">Transmembrane</keyword>
<dbReference type="PANTHER" id="PTHR30572">
    <property type="entry name" value="MEMBRANE COMPONENT OF TRANSPORTER-RELATED"/>
    <property type="match status" value="1"/>
</dbReference>
<dbReference type="InterPro" id="IPR050250">
    <property type="entry name" value="Macrolide_Exporter_MacB"/>
</dbReference>
<proteinExistence type="inferred from homology"/>
<keyword evidence="5 7" id="KW-0472">Membrane</keyword>
<name>A0A9D1DX38_9FIRM</name>
<reference evidence="10" key="2">
    <citation type="journal article" date="2021" name="PeerJ">
        <title>Extensive microbial diversity within the chicken gut microbiome revealed by metagenomics and culture.</title>
        <authorList>
            <person name="Gilroy R."/>
            <person name="Ravi A."/>
            <person name="Getino M."/>
            <person name="Pursley I."/>
            <person name="Horton D.L."/>
            <person name="Alikhan N.F."/>
            <person name="Baker D."/>
            <person name="Gharbi K."/>
            <person name="Hall N."/>
            <person name="Watson M."/>
            <person name="Adriaenssens E.M."/>
            <person name="Foster-Nyarko E."/>
            <person name="Jarju S."/>
            <person name="Secka A."/>
            <person name="Antonio M."/>
            <person name="Oren A."/>
            <person name="Chaudhuri R.R."/>
            <person name="La Ragione R."/>
            <person name="Hildebrand F."/>
            <person name="Pallen M.J."/>
        </authorList>
    </citation>
    <scope>NUCLEOTIDE SEQUENCE</scope>
    <source>
        <strain evidence="10">CHK189-12415</strain>
    </source>
</reference>
<evidence type="ECO:0000256" key="3">
    <source>
        <dbReference type="ARBA" id="ARBA00022692"/>
    </source>
</evidence>
<evidence type="ECO:0000256" key="1">
    <source>
        <dbReference type="ARBA" id="ARBA00004651"/>
    </source>
</evidence>
<feature type="transmembrane region" description="Helical" evidence="7">
    <location>
        <begin position="21"/>
        <end position="45"/>
    </location>
</feature>
<evidence type="ECO:0000256" key="7">
    <source>
        <dbReference type="SAM" id="Phobius"/>
    </source>
</evidence>